<organism evidence="1 2">
    <name type="scientific">Bacillus mesophilus</name>
    <dbReference type="NCBI Taxonomy" id="1808955"/>
    <lineage>
        <taxon>Bacteria</taxon>
        <taxon>Bacillati</taxon>
        <taxon>Bacillota</taxon>
        <taxon>Bacilli</taxon>
        <taxon>Bacillales</taxon>
        <taxon>Bacillaceae</taxon>
        <taxon>Bacillus</taxon>
    </lineage>
</organism>
<evidence type="ECO:0000313" key="2">
    <source>
        <dbReference type="Proteomes" id="UP000481043"/>
    </source>
</evidence>
<dbReference type="AlphaFoldDB" id="A0A6M0QAR1"/>
<evidence type="ECO:0000313" key="1">
    <source>
        <dbReference type="EMBL" id="NEY73392.1"/>
    </source>
</evidence>
<sequence>MEKGGKINEIVYNNTSYYNGKYRYYPTITGLKGILEEIISSNSTTDYIRVTPFYINELLDRQIEFEEYMFFIECRDWYDESVQEEHILDCLDVPDTPRTLNDFRLGSILYPLCQKNDVESFKNALEKYKESLRELLPIMMEIAKSEMELTEDYLPFGYFCFEIHSG</sequence>
<name>A0A6M0QAR1_9BACI</name>
<dbReference type="EMBL" id="JAAIWM010000007">
    <property type="protein sequence ID" value="NEY73392.1"/>
    <property type="molecule type" value="Genomic_DNA"/>
</dbReference>
<proteinExistence type="predicted"/>
<accession>A0A6M0QAR1</accession>
<reference evidence="1 2" key="1">
    <citation type="submission" date="2020-02" db="EMBL/GenBank/DDBJ databases">
        <title>Bacillus aquiflavi sp. nov., isolated from yellow water of strong flavor Chinese baijiu in Yibin region of China.</title>
        <authorList>
            <person name="Xie J."/>
        </authorList>
    </citation>
    <scope>NUCLEOTIDE SEQUENCE [LARGE SCALE GENOMIC DNA]</scope>
    <source>
        <strain evidence="1 2">SA4</strain>
    </source>
</reference>
<gene>
    <name evidence="1" type="ORF">G4D63_16785</name>
</gene>
<protein>
    <submittedName>
        <fullName evidence="1">Uncharacterized protein</fullName>
    </submittedName>
</protein>
<comment type="caution">
    <text evidence="1">The sequence shown here is derived from an EMBL/GenBank/DDBJ whole genome shotgun (WGS) entry which is preliminary data.</text>
</comment>
<dbReference type="Proteomes" id="UP000481043">
    <property type="component" value="Unassembled WGS sequence"/>
</dbReference>
<dbReference type="RefSeq" id="WP_163180899.1">
    <property type="nucleotide sequence ID" value="NZ_JAAIWM010000007.1"/>
</dbReference>
<keyword evidence="2" id="KW-1185">Reference proteome</keyword>